<proteinExistence type="predicted"/>
<dbReference type="SMART" id="SM00490">
    <property type="entry name" value="HELICc"/>
    <property type="match status" value="1"/>
</dbReference>
<dbReference type="Pfam" id="PF20470">
    <property type="entry name" value="HTH_61"/>
    <property type="match status" value="1"/>
</dbReference>
<dbReference type="Proteomes" id="UP001172673">
    <property type="component" value="Unassembled WGS sequence"/>
</dbReference>
<organism evidence="9 10">
    <name type="scientific">Cladophialophora chaetospira</name>
    <dbReference type="NCBI Taxonomy" id="386627"/>
    <lineage>
        <taxon>Eukaryota</taxon>
        <taxon>Fungi</taxon>
        <taxon>Dikarya</taxon>
        <taxon>Ascomycota</taxon>
        <taxon>Pezizomycotina</taxon>
        <taxon>Eurotiomycetes</taxon>
        <taxon>Chaetothyriomycetidae</taxon>
        <taxon>Chaetothyriales</taxon>
        <taxon>Herpotrichiellaceae</taxon>
        <taxon>Cladophialophora</taxon>
    </lineage>
</organism>
<reference evidence="9" key="1">
    <citation type="submission" date="2022-10" db="EMBL/GenBank/DDBJ databases">
        <title>Culturing micro-colonial fungi from biological soil crusts in the Mojave desert and describing Neophaeococcomyces mojavensis, and introducing the new genera and species Taxawa tesnikishii.</title>
        <authorList>
            <person name="Kurbessoian T."/>
            <person name="Stajich J.E."/>
        </authorList>
    </citation>
    <scope>NUCLEOTIDE SEQUENCE</scope>
    <source>
        <strain evidence="9">TK_41</strain>
    </source>
</reference>
<keyword evidence="10" id="KW-1185">Reference proteome</keyword>
<evidence type="ECO:0000256" key="4">
    <source>
        <dbReference type="ARBA" id="ARBA00022840"/>
    </source>
</evidence>
<dbReference type="InterPro" id="IPR014001">
    <property type="entry name" value="Helicase_ATP-bd"/>
</dbReference>
<protein>
    <recommendedName>
        <fullName evidence="11">DNA polymerase theta</fullName>
    </recommendedName>
</protein>
<dbReference type="InterPro" id="IPR027417">
    <property type="entry name" value="P-loop_NTPase"/>
</dbReference>
<feature type="domain" description="Helicase ATP-binding" evidence="7">
    <location>
        <begin position="129"/>
        <end position="323"/>
    </location>
</feature>
<dbReference type="Pfam" id="PF00270">
    <property type="entry name" value="DEAD"/>
    <property type="match status" value="1"/>
</dbReference>
<evidence type="ECO:0008006" key="11">
    <source>
        <dbReference type="Google" id="ProtNLM"/>
    </source>
</evidence>
<dbReference type="PROSITE" id="PS51194">
    <property type="entry name" value="HELICASE_CTER"/>
    <property type="match status" value="1"/>
</dbReference>
<dbReference type="PANTHER" id="PTHR47961:SF6">
    <property type="entry name" value="DNA-DIRECTED DNA POLYMERASE"/>
    <property type="match status" value="1"/>
</dbReference>
<evidence type="ECO:0000313" key="9">
    <source>
        <dbReference type="EMBL" id="KAJ9608898.1"/>
    </source>
</evidence>
<dbReference type="EMBL" id="JAPDRK010000009">
    <property type="protein sequence ID" value="KAJ9608898.1"/>
    <property type="molecule type" value="Genomic_DNA"/>
</dbReference>
<dbReference type="FunFam" id="1.10.3380.20:FF:000005">
    <property type="entry name" value="DNA-directed DNA polymerase theta, putative"/>
    <property type="match status" value="1"/>
</dbReference>
<keyword evidence="1" id="KW-0547">Nucleotide-binding</keyword>
<keyword evidence="4" id="KW-0067">ATP-binding</keyword>
<evidence type="ECO:0000259" key="7">
    <source>
        <dbReference type="PROSITE" id="PS51192"/>
    </source>
</evidence>
<evidence type="ECO:0000256" key="3">
    <source>
        <dbReference type="ARBA" id="ARBA00022806"/>
    </source>
</evidence>
<dbReference type="InterPro" id="IPR048960">
    <property type="entry name" value="POLQ-like_helical"/>
</dbReference>
<dbReference type="CDD" id="cd18026">
    <property type="entry name" value="DEXHc_POLQ-like"/>
    <property type="match status" value="1"/>
</dbReference>
<comment type="caution">
    <text evidence="9">The sequence shown here is derived from an EMBL/GenBank/DDBJ whole genome shotgun (WGS) entry which is preliminary data.</text>
</comment>
<dbReference type="PANTHER" id="PTHR47961">
    <property type="entry name" value="DNA POLYMERASE THETA, PUTATIVE (AFU_ORTHOLOGUE AFUA_1G05260)-RELATED"/>
    <property type="match status" value="1"/>
</dbReference>
<dbReference type="InterPro" id="IPR046931">
    <property type="entry name" value="HTH_61"/>
</dbReference>
<dbReference type="CDD" id="cd18795">
    <property type="entry name" value="SF2_C_Ski2"/>
    <property type="match status" value="1"/>
</dbReference>
<feature type="region of interest" description="Disordered" evidence="6">
    <location>
        <begin position="358"/>
        <end position="378"/>
    </location>
</feature>
<dbReference type="SUPFAM" id="SSF52540">
    <property type="entry name" value="P-loop containing nucleoside triphosphate hydrolases"/>
    <property type="match status" value="1"/>
</dbReference>
<evidence type="ECO:0000256" key="5">
    <source>
        <dbReference type="ARBA" id="ARBA00048988"/>
    </source>
</evidence>
<comment type="catalytic activity">
    <reaction evidence="5">
        <text>ATP + H2O = ADP + phosphate + H(+)</text>
        <dbReference type="Rhea" id="RHEA:13065"/>
        <dbReference type="ChEBI" id="CHEBI:15377"/>
        <dbReference type="ChEBI" id="CHEBI:15378"/>
        <dbReference type="ChEBI" id="CHEBI:30616"/>
        <dbReference type="ChEBI" id="CHEBI:43474"/>
        <dbReference type="ChEBI" id="CHEBI:456216"/>
        <dbReference type="EC" id="5.6.2.4"/>
    </reaction>
</comment>
<dbReference type="AlphaFoldDB" id="A0AA38X8M8"/>
<dbReference type="GO" id="GO:0043138">
    <property type="term" value="F:3'-5' DNA helicase activity"/>
    <property type="evidence" value="ECO:0007669"/>
    <property type="project" value="UniProtKB-EC"/>
</dbReference>
<dbReference type="FunFam" id="3.40.50.300:FF:000968">
    <property type="entry name" value="Helicase and polymerase-containing protein TEBICHI"/>
    <property type="match status" value="1"/>
</dbReference>
<dbReference type="Gene3D" id="1.10.3380.20">
    <property type="match status" value="1"/>
</dbReference>
<name>A0AA38X8M8_9EURO</name>
<dbReference type="InterPro" id="IPR001650">
    <property type="entry name" value="Helicase_C-like"/>
</dbReference>
<dbReference type="GO" id="GO:0003676">
    <property type="term" value="F:nucleic acid binding"/>
    <property type="evidence" value="ECO:0007669"/>
    <property type="project" value="InterPro"/>
</dbReference>
<dbReference type="InterPro" id="IPR057220">
    <property type="entry name" value="DUF7898"/>
</dbReference>
<gene>
    <name evidence="9" type="ORF">H2200_006669</name>
</gene>
<evidence type="ECO:0000256" key="6">
    <source>
        <dbReference type="SAM" id="MobiDB-lite"/>
    </source>
</evidence>
<evidence type="ECO:0000256" key="2">
    <source>
        <dbReference type="ARBA" id="ARBA00022801"/>
    </source>
</evidence>
<sequence length="913" mass="100760">MAASWQQLAAPYGQPTSVDLVRHQTFNTTAVAGVKRSSDAVQLPAQQSRYEQRPPRLQASRIVSKPLNGARDPTHPIEVPIPATPGPSQNPLLSLRHPRYSLPTQLVDNFEALGVRSIYPWQSACLLGKGLLTGEQNLVYTAPTGGGKSLVADVLLLKRVIENPTKKAILVLPYVALVQEKTRWLRLLADGVSKAVEEAIEGPPLPTWRRSSTTVRVAGFFGGSRSNINWSDCDVAVCTIEKANSLVNSAIEEGKHGDIGVVVLDELHMINDEHRGYLMELLATKLMALESQGSKVQMVGMSATLPNPQLLAQWLKAKFYIAKYRPIPIEEHLVYENAIYPTANAKEFFRTASQLTAKDEISTPRPQPQRTVEKSSHQDLENPMANAVVALAVDTAITGHGALVFCSSRMGSEQTAQLISDALPTGHVDQETLEKRQDLLASLRALPGGFEPTFSRTLPCGVGFHHAGLTTEERELVAEAYDTGILKVMVATCSLAAGINLPARRVILNGARMGRDLVGPAMLRQMRGRAGRKGKDEFGETYLCCQKKDLEAVAELLEAELPPVESCLTPEKRGITRALLEIVGTRMAASRGSVDDYVHSSLLWHTMDRVLVLEMVEKAICDLLGKDLIQKGQHEDCFEPTKLGVAVVASGLSPEDGIFVHSELQRALQSFVMDGEMHIFYLFTPVQTTGLAEIAWLTFRDQLEDVDDSGMRALRLIGIDPAFVNRLVNSGSILKENTAEEIRLARVYRRAYSAFQLRDLCNEMPVHEISLKYSVPRGQVQNLAQSCHGFAAGMIKFCERMGWGMLGAVLEHMLDRLRAGARADLLEMAQVVFVKSRMARIFWENGFKSIRALSEADPEILVPIMAQAQARKMKLTGEATAKFKEKLLDKAKVIVSSANRLWVKQQMVEWEEE</sequence>
<dbReference type="InterPro" id="IPR050474">
    <property type="entry name" value="Hel308_SKI2-like"/>
</dbReference>
<keyword evidence="2" id="KW-0378">Hydrolase</keyword>
<dbReference type="PROSITE" id="PS51192">
    <property type="entry name" value="HELICASE_ATP_BIND_1"/>
    <property type="match status" value="1"/>
</dbReference>
<evidence type="ECO:0000256" key="1">
    <source>
        <dbReference type="ARBA" id="ARBA00022741"/>
    </source>
</evidence>
<evidence type="ECO:0000259" key="8">
    <source>
        <dbReference type="PROSITE" id="PS51194"/>
    </source>
</evidence>
<dbReference type="InterPro" id="IPR011545">
    <property type="entry name" value="DEAD/DEAH_box_helicase_dom"/>
</dbReference>
<dbReference type="Pfam" id="PF21099">
    <property type="entry name" value="POLQ_helical"/>
    <property type="match status" value="1"/>
</dbReference>
<evidence type="ECO:0000313" key="10">
    <source>
        <dbReference type="Proteomes" id="UP001172673"/>
    </source>
</evidence>
<dbReference type="GO" id="GO:0005524">
    <property type="term" value="F:ATP binding"/>
    <property type="evidence" value="ECO:0007669"/>
    <property type="project" value="UniProtKB-KW"/>
</dbReference>
<dbReference type="Pfam" id="PF25453">
    <property type="entry name" value="DUF7898"/>
    <property type="match status" value="1"/>
</dbReference>
<accession>A0AA38X8M8</accession>
<keyword evidence="3" id="KW-0347">Helicase</keyword>
<dbReference type="GO" id="GO:0016787">
    <property type="term" value="F:hydrolase activity"/>
    <property type="evidence" value="ECO:0007669"/>
    <property type="project" value="UniProtKB-KW"/>
</dbReference>
<dbReference type="SUPFAM" id="SSF158702">
    <property type="entry name" value="Sec63 N-terminal domain-like"/>
    <property type="match status" value="1"/>
</dbReference>
<dbReference type="SMART" id="SM00487">
    <property type="entry name" value="DEXDc"/>
    <property type="match status" value="1"/>
</dbReference>
<dbReference type="Gene3D" id="3.40.50.300">
    <property type="entry name" value="P-loop containing nucleotide triphosphate hydrolases"/>
    <property type="match status" value="2"/>
</dbReference>
<dbReference type="Pfam" id="PF00271">
    <property type="entry name" value="Helicase_C"/>
    <property type="match status" value="1"/>
</dbReference>
<feature type="domain" description="Helicase C-terminal" evidence="8">
    <location>
        <begin position="387"/>
        <end position="575"/>
    </location>
</feature>